<evidence type="ECO:0000313" key="1">
    <source>
        <dbReference type="EMBL" id="KZV43002.1"/>
    </source>
</evidence>
<keyword evidence="2" id="KW-1185">Reference proteome</keyword>
<organism evidence="1 2">
    <name type="scientific">Dorcoceras hygrometricum</name>
    <dbReference type="NCBI Taxonomy" id="472368"/>
    <lineage>
        <taxon>Eukaryota</taxon>
        <taxon>Viridiplantae</taxon>
        <taxon>Streptophyta</taxon>
        <taxon>Embryophyta</taxon>
        <taxon>Tracheophyta</taxon>
        <taxon>Spermatophyta</taxon>
        <taxon>Magnoliopsida</taxon>
        <taxon>eudicotyledons</taxon>
        <taxon>Gunneridae</taxon>
        <taxon>Pentapetalae</taxon>
        <taxon>asterids</taxon>
        <taxon>lamiids</taxon>
        <taxon>Lamiales</taxon>
        <taxon>Gesneriaceae</taxon>
        <taxon>Didymocarpoideae</taxon>
        <taxon>Trichosporeae</taxon>
        <taxon>Loxocarpinae</taxon>
        <taxon>Dorcoceras</taxon>
    </lineage>
</organism>
<protein>
    <submittedName>
        <fullName evidence="1">Uncharacterized protein</fullName>
    </submittedName>
</protein>
<reference evidence="1 2" key="1">
    <citation type="journal article" date="2015" name="Proc. Natl. Acad. Sci. U.S.A.">
        <title>The resurrection genome of Boea hygrometrica: A blueprint for survival of dehydration.</title>
        <authorList>
            <person name="Xiao L."/>
            <person name="Yang G."/>
            <person name="Zhang L."/>
            <person name="Yang X."/>
            <person name="Zhao S."/>
            <person name="Ji Z."/>
            <person name="Zhou Q."/>
            <person name="Hu M."/>
            <person name="Wang Y."/>
            <person name="Chen M."/>
            <person name="Xu Y."/>
            <person name="Jin H."/>
            <person name="Xiao X."/>
            <person name="Hu G."/>
            <person name="Bao F."/>
            <person name="Hu Y."/>
            <person name="Wan P."/>
            <person name="Li L."/>
            <person name="Deng X."/>
            <person name="Kuang T."/>
            <person name="Xiang C."/>
            <person name="Zhu J.K."/>
            <person name="Oliver M.J."/>
            <person name="He Y."/>
        </authorList>
    </citation>
    <scope>NUCLEOTIDE SEQUENCE [LARGE SCALE GENOMIC DNA]</scope>
    <source>
        <strain evidence="2">cv. XS01</strain>
    </source>
</reference>
<gene>
    <name evidence="1" type="ORF">F511_42190</name>
</gene>
<sequence>MESGDTCGSKIGRMKNDMNEYVLCDVIEPDAGPALKRNDRRANSETIKPDVGYRKGEEFQTTQSLRKINQSTGMLSKTRCNIEALKPVDWNEQGIKPDIGYRKKLYQTQKC</sequence>
<evidence type="ECO:0000313" key="2">
    <source>
        <dbReference type="Proteomes" id="UP000250235"/>
    </source>
</evidence>
<dbReference type="AlphaFoldDB" id="A0A2Z7C8E3"/>
<proteinExistence type="predicted"/>
<accession>A0A2Z7C8E3</accession>
<dbReference type="Proteomes" id="UP000250235">
    <property type="component" value="Unassembled WGS sequence"/>
</dbReference>
<name>A0A2Z7C8E3_9LAMI</name>
<dbReference type="EMBL" id="KQ998283">
    <property type="protein sequence ID" value="KZV43002.1"/>
    <property type="molecule type" value="Genomic_DNA"/>
</dbReference>